<feature type="compositionally biased region" description="Gly residues" evidence="1">
    <location>
        <begin position="33"/>
        <end position="45"/>
    </location>
</feature>
<dbReference type="PATRIC" id="fig|28092.6.peg.409"/>
<name>A0A0F5K640_9BURK</name>
<dbReference type="AlphaFoldDB" id="A0A0F5K640"/>
<evidence type="ECO:0000313" key="2">
    <source>
        <dbReference type="EMBL" id="KKB65339.1"/>
    </source>
</evidence>
<dbReference type="PANTHER" id="PTHR37951:SF1">
    <property type="entry name" value="TYPE VI SECRETION SYSTEM COMPONENT TSSA1"/>
    <property type="match status" value="1"/>
</dbReference>
<reference evidence="2 3" key="1">
    <citation type="submission" date="2015-03" db="EMBL/GenBank/DDBJ databases">
        <title>Draft Genome Sequence of Burkholderia andropogonis type strain ICMP2807, isolated from Sorghum bicolor.</title>
        <authorList>
            <person name="Lopes-Santos L."/>
            <person name="Castro D.B."/>
            <person name="Ottoboni L.M."/>
            <person name="Park D."/>
            <person name="Weirc B.S."/>
            <person name="Destefano S.A."/>
        </authorList>
    </citation>
    <scope>NUCLEOTIDE SEQUENCE [LARGE SCALE GENOMIC DNA]</scope>
    <source>
        <strain evidence="2 3">ICMP2807</strain>
    </source>
</reference>
<dbReference type="STRING" id="28092.WM40_01765"/>
<evidence type="ECO:0008006" key="4">
    <source>
        <dbReference type="Google" id="ProtNLM"/>
    </source>
</evidence>
<sequence>MPPPTGGAYERIEPQFDQSEADIMGQLSVVSGGSAGNGMSNGGTSSGMAGPIATRAQAITRLREVAAFFRRTEPHSPAAYMAEKAAIWADMPLHEWLNAVVKDGASLEQLNDLLGVKRIDE</sequence>
<dbReference type="Proteomes" id="UP000033618">
    <property type="component" value="Unassembled WGS sequence"/>
</dbReference>
<feature type="region of interest" description="Disordered" evidence="1">
    <location>
        <begin position="30"/>
        <end position="50"/>
    </location>
</feature>
<comment type="caution">
    <text evidence="2">The sequence shown here is derived from an EMBL/GenBank/DDBJ whole genome shotgun (WGS) entry which is preliminary data.</text>
</comment>
<protein>
    <recommendedName>
        <fullName evidence="4">ImpA N-terminal domain-containing protein</fullName>
    </recommendedName>
</protein>
<proteinExistence type="predicted"/>
<organism evidence="2 3">
    <name type="scientific">Robbsia andropogonis</name>
    <dbReference type="NCBI Taxonomy" id="28092"/>
    <lineage>
        <taxon>Bacteria</taxon>
        <taxon>Pseudomonadati</taxon>
        <taxon>Pseudomonadota</taxon>
        <taxon>Betaproteobacteria</taxon>
        <taxon>Burkholderiales</taxon>
        <taxon>Burkholderiaceae</taxon>
        <taxon>Robbsia</taxon>
    </lineage>
</organism>
<evidence type="ECO:0000313" key="3">
    <source>
        <dbReference type="Proteomes" id="UP000033618"/>
    </source>
</evidence>
<accession>A0A0F5K640</accession>
<gene>
    <name evidence="2" type="ORF">WM40_01765</name>
</gene>
<keyword evidence="3" id="KW-1185">Reference proteome</keyword>
<dbReference type="InterPro" id="IPR017740">
    <property type="entry name" value="TssA-like"/>
</dbReference>
<dbReference type="EMBL" id="LAQU01000001">
    <property type="protein sequence ID" value="KKB65339.1"/>
    <property type="molecule type" value="Genomic_DNA"/>
</dbReference>
<dbReference type="PANTHER" id="PTHR37951">
    <property type="entry name" value="CYTOPLASMIC PROTEIN-RELATED"/>
    <property type="match status" value="1"/>
</dbReference>
<evidence type="ECO:0000256" key="1">
    <source>
        <dbReference type="SAM" id="MobiDB-lite"/>
    </source>
</evidence>